<name>A0A5P8VRD9_9NOSO</name>
<protein>
    <submittedName>
        <fullName evidence="1">Uncharacterized protein</fullName>
    </submittedName>
</protein>
<dbReference type="RefSeq" id="WP_152588076.1">
    <property type="nucleotide sequence ID" value="NZ_CP045226.1"/>
</dbReference>
<proteinExistence type="predicted"/>
<dbReference type="Proteomes" id="UP000326678">
    <property type="component" value="Chromosome Gxm1"/>
</dbReference>
<sequence length="241" mass="28100">MRLYTIDTVDRDYKLQFQPQAGIIVKLVKNVPCLGFSDRYAIGDAIIKAGINKDHHIIPILLQQSTIEELKIIQNAEDINKEYFEQKTKPIKIYDSTLHKNDKLILFLKEQALSQDKDIIVILELPVNDAQPHYRFDGNIEILLSLHKTYYNESSNSISQPQLYVAIVKMSHGSKVEFTYSSPYSHDITIPTLQKLMKYKFEYTCHEGGLYYRNAYGDKLYFKKPDEKEFLNLYSEFSIDI</sequence>
<gene>
    <name evidence="1" type="ORF">GXM_00476</name>
</gene>
<keyword evidence="2" id="KW-1185">Reference proteome</keyword>
<accession>A0A5P8VRD9</accession>
<dbReference type="AlphaFoldDB" id="A0A5P8VRD9"/>
<evidence type="ECO:0000313" key="2">
    <source>
        <dbReference type="Proteomes" id="UP000326678"/>
    </source>
</evidence>
<organism evidence="1 2">
    <name type="scientific">Nostoc sphaeroides CCNUC1</name>
    <dbReference type="NCBI Taxonomy" id="2653204"/>
    <lineage>
        <taxon>Bacteria</taxon>
        <taxon>Bacillati</taxon>
        <taxon>Cyanobacteriota</taxon>
        <taxon>Cyanophyceae</taxon>
        <taxon>Nostocales</taxon>
        <taxon>Nostocaceae</taxon>
        <taxon>Nostoc</taxon>
    </lineage>
</organism>
<evidence type="ECO:0000313" key="1">
    <source>
        <dbReference type="EMBL" id="QFS43003.1"/>
    </source>
</evidence>
<reference evidence="1 2" key="1">
    <citation type="submission" date="2019-10" db="EMBL/GenBank/DDBJ databases">
        <title>Genomic and transcriptomic insights into the perfect genentic adaptation of a filamentous nitrogen-fixing cyanobacterium to rice fields.</title>
        <authorList>
            <person name="Chen Z."/>
        </authorList>
    </citation>
    <scope>NUCLEOTIDE SEQUENCE [LARGE SCALE GENOMIC DNA]</scope>
    <source>
        <strain evidence="1">CCNUC1</strain>
    </source>
</reference>
<dbReference type="KEGG" id="nsh:GXM_00476"/>
<dbReference type="EMBL" id="CP045226">
    <property type="protein sequence ID" value="QFS43003.1"/>
    <property type="molecule type" value="Genomic_DNA"/>
</dbReference>